<reference evidence="1" key="1">
    <citation type="submission" date="2014-09" db="EMBL/GenBank/DDBJ databases">
        <authorList>
            <person name="Magalhaes I.L.F."/>
            <person name="Oliveira U."/>
            <person name="Santos F.R."/>
            <person name="Vidigal T.H.D.A."/>
            <person name="Brescovit A.D."/>
            <person name="Santos A.J."/>
        </authorList>
    </citation>
    <scope>NUCLEOTIDE SEQUENCE</scope>
    <source>
        <tissue evidence="1">Shoot tissue taken approximately 20 cm above the soil surface</tissue>
    </source>
</reference>
<dbReference type="EMBL" id="GBRH01198213">
    <property type="protein sequence ID" value="JAD99682.1"/>
    <property type="molecule type" value="Transcribed_RNA"/>
</dbReference>
<sequence>MCLCWSDRSIWISVLSRWSSFGDPMMRSVMSTLAHATSMPSTTSKPL</sequence>
<reference evidence="1" key="2">
    <citation type="journal article" date="2015" name="Data Brief">
        <title>Shoot transcriptome of the giant reed, Arundo donax.</title>
        <authorList>
            <person name="Barrero R.A."/>
            <person name="Guerrero F.D."/>
            <person name="Moolhuijzen P."/>
            <person name="Goolsby J.A."/>
            <person name="Tidwell J."/>
            <person name="Bellgard S.E."/>
            <person name="Bellgard M.I."/>
        </authorList>
    </citation>
    <scope>NUCLEOTIDE SEQUENCE</scope>
    <source>
        <tissue evidence="1">Shoot tissue taken approximately 20 cm above the soil surface</tissue>
    </source>
</reference>
<accession>A0A0A9EUI2</accession>
<organism evidence="1">
    <name type="scientific">Arundo donax</name>
    <name type="common">Giant reed</name>
    <name type="synonym">Donax arundinaceus</name>
    <dbReference type="NCBI Taxonomy" id="35708"/>
    <lineage>
        <taxon>Eukaryota</taxon>
        <taxon>Viridiplantae</taxon>
        <taxon>Streptophyta</taxon>
        <taxon>Embryophyta</taxon>
        <taxon>Tracheophyta</taxon>
        <taxon>Spermatophyta</taxon>
        <taxon>Magnoliopsida</taxon>
        <taxon>Liliopsida</taxon>
        <taxon>Poales</taxon>
        <taxon>Poaceae</taxon>
        <taxon>PACMAD clade</taxon>
        <taxon>Arundinoideae</taxon>
        <taxon>Arundineae</taxon>
        <taxon>Arundo</taxon>
    </lineage>
</organism>
<evidence type="ECO:0000313" key="1">
    <source>
        <dbReference type="EMBL" id="JAD99682.1"/>
    </source>
</evidence>
<name>A0A0A9EUI2_ARUDO</name>
<dbReference type="AlphaFoldDB" id="A0A0A9EUI2"/>
<protein>
    <submittedName>
        <fullName evidence="1">Uncharacterized protein</fullName>
    </submittedName>
</protein>
<proteinExistence type="predicted"/>